<organism evidence="3 4">
    <name type="scientific">Fusarium solani</name>
    <name type="common">Filamentous fungus</name>
    <dbReference type="NCBI Taxonomy" id="169388"/>
    <lineage>
        <taxon>Eukaryota</taxon>
        <taxon>Fungi</taxon>
        <taxon>Dikarya</taxon>
        <taxon>Ascomycota</taxon>
        <taxon>Pezizomycotina</taxon>
        <taxon>Sordariomycetes</taxon>
        <taxon>Hypocreomycetidae</taxon>
        <taxon>Hypocreales</taxon>
        <taxon>Nectriaceae</taxon>
        <taxon>Fusarium</taxon>
        <taxon>Fusarium solani species complex</taxon>
    </lineage>
</organism>
<reference evidence="3" key="1">
    <citation type="journal article" date="2021" name="Nat. Commun.">
        <title>Genetic determinants of endophytism in the Arabidopsis root mycobiome.</title>
        <authorList>
            <person name="Mesny F."/>
            <person name="Miyauchi S."/>
            <person name="Thiergart T."/>
            <person name="Pickel B."/>
            <person name="Atanasova L."/>
            <person name="Karlsson M."/>
            <person name="Huettel B."/>
            <person name="Barry K.W."/>
            <person name="Haridas S."/>
            <person name="Chen C."/>
            <person name="Bauer D."/>
            <person name="Andreopoulos W."/>
            <person name="Pangilinan J."/>
            <person name="LaButti K."/>
            <person name="Riley R."/>
            <person name="Lipzen A."/>
            <person name="Clum A."/>
            <person name="Drula E."/>
            <person name="Henrissat B."/>
            <person name="Kohler A."/>
            <person name="Grigoriev I.V."/>
            <person name="Martin F.M."/>
            <person name="Hacquard S."/>
        </authorList>
    </citation>
    <scope>NUCLEOTIDE SEQUENCE</scope>
    <source>
        <strain evidence="3">FSSC 5 MPI-SDFR-AT-0091</strain>
    </source>
</reference>
<dbReference type="OrthoDB" id="3261222at2759"/>
<evidence type="ECO:0000313" key="3">
    <source>
        <dbReference type="EMBL" id="KAH7252931.1"/>
    </source>
</evidence>
<protein>
    <recommendedName>
        <fullName evidence="2">Endonuclease/exonuclease/phosphatase domain-containing protein</fullName>
    </recommendedName>
</protein>
<accession>A0A9P9H8H1</accession>
<feature type="domain" description="Endonuclease/exonuclease/phosphatase" evidence="2">
    <location>
        <begin position="73"/>
        <end position="168"/>
    </location>
</feature>
<comment type="caution">
    <text evidence="3">The sequence shown here is derived from an EMBL/GenBank/DDBJ whole genome shotgun (WGS) entry which is preliminary data.</text>
</comment>
<evidence type="ECO:0000259" key="2">
    <source>
        <dbReference type="Pfam" id="PF14529"/>
    </source>
</evidence>
<keyword evidence="4" id="KW-1185">Reference proteome</keyword>
<dbReference type="Pfam" id="PF14529">
    <property type="entry name" value="Exo_endo_phos_2"/>
    <property type="match status" value="1"/>
</dbReference>
<evidence type="ECO:0000313" key="4">
    <source>
        <dbReference type="Proteomes" id="UP000736672"/>
    </source>
</evidence>
<dbReference type="Gene3D" id="3.60.10.10">
    <property type="entry name" value="Endonuclease/exonuclease/phosphatase"/>
    <property type="match status" value="1"/>
</dbReference>
<dbReference type="AlphaFoldDB" id="A0A9P9H8H1"/>
<dbReference type="SUPFAM" id="SSF56219">
    <property type="entry name" value="DNase I-like"/>
    <property type="match status" value="1"/>
</dbReference>
<proteinExistence type="predicted"/>
<dbReference type="GO" id="GO:0003824">
    <property type="term" value="F:catalytic activity"/>
    <property type="evidence" value="ECO:0007669"/>
    <property type="project" value="InterPro"/>
</dbReference>
<gene>
    <name evidence="3" type="ORF">B0J15DRAFT_549673</name>
</gene>
<feature type="compositionally biased region" description="Basic and acidic residues" evidence="1">
    <location>
        <begin position="296"/>
        <end position="317"/>
    </location>
</feature>
<feature type="region of interest" description="Disordered" evidence="1">
    <location>
        <begin position="279"/>
        <end position="376"/>
    </location>
</feature>
<name>A0A9P9H8H1_FUSSL</name>
<evidence type="ECO:0000256" key="1">
    <source>
        <dbReference type="SAM" id="MobiDB-lite"/>
    </source>
</evidence>
<sequence>MDINGVLEDVDIGDQDAAGTEDRTGHFKHFVVYQANVKNSKLRVQGLLGNVRSLRHAPDVPPDALPWTSTAPYLKCLLVGDFNLHYQLWNGDKTFGDVAKVNDLAEGLQGAGMECLTVPGTATFSRSVSTEHQSSTIDLTFISNHIADGSIDWGLVEMKEFASDHHVIQTTLNMEPGRHNPLRRLWKKTKPKAFVKAAEPRLAPGQPPVLENAQQTDEYIQKINSALFSAINGCIDTVPRFRPRFQRAPDEELVRLDNQWHRVYTCEGGYKVAKLGKKLAQPQESAQSPALTLDGKTYRTDEEKELILRETTGHDDSSNPPTPPLQQPNTVSDRSSPKHGHSPDPSSVPPEPTHPASSGSSPGGHGGPNVCKEDVA</sequence>
<dbReference type="InterPro" id="IPR036691">
    <property type="entry name" value="Endo/exonu/phosph_ase_sf"/>
</dbReference>
<dbReference type="Proteomes" id="UP000736672">
    <property type="component" value="Unassembled WGS sequence"/>
</dbReference>
<dbReference type="InterPro" id="IPR005135">
    <property type="entry name" value="Endo/exonuclease/phosphatase"/>
</dbReference>
<dbReference type="EMBL" id="JAGTJS010000011">
    <property type="protein sequence ID" value="KAH7252931.1"/>
    <property type="molecule type" value="Genomic_DNA"/>
</dbReference>